<sequence length="145" mass="16256">MISQVMEGVLSKASAQDPLAAESLDELLLAAFINCTLTSRVFSWARSRYITRVCHSLGQNQQSVLSLSPYGISPGHTQVYLIRNQLNHCCTKLARQQNNIQRMRQFLNDLLHEQQSQPPLPPPVKTLKMSGINTFSYPPSGKVFI</sequence>
<gene>
    <name evidence="1" type="ORF">J4Q44_G00388150</name>
</gene>
<dbReference type="PANTHER" id="PTHR14164">
    <property type="entry name" value="PERICENTRIOLAR MATERIAL 1-RELATED"/>
    <property type="match status" value="1"/>
</dbReference>
<dbReference type="GO" id="GO:0036064">
    <property type="term" value="C:ciliary basal body"/>
    <property type="evidence" value="ECO:0007669"/>
    <property type="project" value="TreeGrafter"/>
</dbReference>
<protein>
    <submittedName>
        <fullName evidence="1">Uncharacterized protein</fullName>
    </submittedName>
</protein>
<organism evidence="1 2">
    <name type="scientific">Coregonus suidteri</name>
    <dbReference type="NCBI Taxonomy" id="861788"/>
    <lineage>
        <taxon>Eukaryota</taxon>
        <taxon>Metazoa</taxon>
        <taxon>Chordata</taxon>
        <taxon>Craniata</taxon>
        <taxon>Vertebrata</taxon>
        <taxon>Euteleostomi</taxon>
        <taxon>Actinopterygii</taxon>
        <taxon>Neopterygii</taxon>
        <taxon>Teleostei</taxon>
        <taxon>Protacanthopterygii</taxon>
        <taxon>Salmoniformes</taxon>
        <taxon>Salmonidae</taxon>
        <taxon>Coregoninae</taxon>
        <taxon>Coregonus</taxon>
    </lineage>
</organism>
<name>A0AAN8KQM6_9TELE</name>
<dbReference type="GO" id="GO:0071539">
    <property type="term" value="P:protein localization to centrosome"/>
    <property type="evidence" value="ECO:0007669"/>
    <property type="project" value="InterPro"/>
</dbReference>
<dbReference type="EMBL" id="JAGTTL010000301">
    <property type="protein sequence ID" value="KAK6290786.1"/>
    <property type="molecule type" value="Genomic_DNA"/>
</dbReference>
<dbReference type="Proteomes" id="UP001356427">
    <property type="component" value="Unassembled WGS sequence"/>
</dbReference>
<accession>A0AAN8KQM6</accession>
<dbReference type="PANTHER" id="PTHR14164:SF12">
    <property type="entry name" value="PERICENTRIOLAR MATERIAL 1 PROTEIN"/>
    <property type="match status" value="1"/>
</dbReference>
<keyword evidence="2" id="KW-1185">Reference proteome</keyword>
<evidence type="ECO:0000313" key="2">
    <source>
        <dbReference type="Proteomes" id="UP001356427"/>
    </source>
</evidence>
<dbReference type="GO" id="GO:1905515">
    <property type="term" value="P:non-motile cilium assembly"/>
    <property type="evidence" value="ECO:0007669"/>
    <property type="project" value="TreeGrafter"/>
</dbReference>
<dbReference type="GO" id="GO:0034454">
    <property type="term" value="P:microtubule anchoring at centrosome"/>
    <property type="evidence" value="ECO:0007669"/>
    <property type="project" value="InterPro"/>
</dbReference>
<dbReference type="GO" id="GO:0034451">
    <property type="term" value="C:centriolar satellite"/>
    <property type="evidence" value="ECO:0007669"/>
    <property type="project" value="TreeGrafter"/>
</dbReference>
<proteinExistence type="predicted"/>
<dbReference type="AlphaFoldDB" id="A0AAN8KQM6"/>
<reference evidence="1 2" key="1">
    <citation type="submission" date="2021-04" db="EMBL/GenBank/DDBJ databases">
        <authorList>
            <person name="De Guttry C."/>
            <person name="Zahm M."/>
            <person name="Klopp C."/>
            <person name="Cabau C."/>
            <person name="Louis A."/>
            <person name="Berthelot C."/>
            <person name="Parey E."/>
            <person name="Roest Crollius H."/>
            <person name="Montfort J."/>
            <person name="Robinson-Rechavi M."/>
            <person name="Bucao C."/>
            <person name="Bouchez O."/>
            <person name="Gislard M."/>
            <person name="Lluch J."/>
            <person name="Milhes M."/>
            <person name="Lampietro C."/>
            <person name="Lopez Roques C."/>
            <person name="Donnadieu C."/>
            <person name="Braasch I."/>
            <person name="Desvignes T."/>
            <person name="Postlethwait J."/>
            <person name="Bobe J."/>
            <person name="Wedekind C."/>
            <person name="Guiguen Y."/>
        </authorList>
    </citation>
    <scope>NUCLEOTIDE SEQUENCE [LARGE SCALE GENOMIC DNA]</scope>
    <source>
        <strain evidence="1">Cs_M1</strain>
        <tissue evidence="1">Blood</tissue>
    </source>
</reference>
<comment type="caution">
    <text evidence="1">The sequence shown here is derived from an EMBL/GenBank/DDBJ whole genome shotgun (WGS) entry which is preliminary data.</text>
</comment>
<evidence type="ECO:0000313" key="1">
    <source>
        <dbReference type="EMBL" id="KAK6290786.1"/>
    </source>
</evidence>
<dbReference type="InterPro" id="IPR024138">
    <property type="entry name" value="Pericentriolar_Pcm1"/>
</dbReference>